<evidence type="ECO:0000256" key="1">
    <source>
        <dbReference type="SAM" id="Phobius"/>
    </source>
</evidence>
<protein>
    <recommendedName>
        <fullName evidence="4">Transmembrane protein</fullName>
    </recommendedName>
</protein>
<keyword evidence="1" id="KW-0812">Transmembrane</keyword>
<dbReference type="AlphaFoldDB" id="A0AAN6XZA0"/>
<dbReference type="EMBL" id="MU858248">
    <property type="protein sequence ID" value="KAK4208340.1"/>
    <property type="molecule type" value="Genomic_DNA"/>
</dbReference>
<accession>A0AAN6XZA0</accession>
<reference evidence="2" key="1">
    <citation type="journal article" date="2023" name="Mol. Phylogenet. Evol.">
        <title>Genome-scale phylogeny and comparative genomics of the fungal order Sordariales.</title>
        <authorList>
            <person name="Hensen N."/>
            <person name="Bonometti L."/>
            <person name="Westerberg I."/>
            <person name="Brannstrom I.O."/>
            <person name="Guillou S."/>
            <person name="Cros-Aarteil S."/>
            <person name="Calhoun S."/>
            <person name="Haridas S."/>
            <person name="Kuo A."/>
            <person name="Mondo S."/>
            <person name="Pangilinan J."/>
            <person name="Riley R."/>
            <person name="LaButti K."/>
            <person name="Andreopoulos B."/>
            <person name="Lipzen A."/>
            <person name="Chen C."/>
            <person name="Yan M."/>
            <person name="Daum C."/>
            <person name="Ng V."/>
            <person name="Clum A."/>
            <person name="Steindorff A."/>
            <person name="Ohm R.A."/>
            <person name="Martin F."/>
            <person name="Silar P."/>
            <person name="Natvig D.O."/>
            <person name="Lalanne C."/>
            <person name="Gautier V."/>
            <person name="Ament-Velasquez S.L."/>
            <person name="Kruys A."/>
            <person name="Hutchinson M.I."/>
            <person name="Powell A.J."/>
            <person name="Barry K."/>
            <person name="Miller A.N."/>
            <person name="Grigoriev I.V."/>
            <person name="Debuchy R."/>
            <person name="Gladieux P."/>
            <person name="Hiltunen Thoren M."/>
            <person name="Johannesson H."/>
        </authorList>
    </citation>
    <scope>NUCLEOTIDE SEQUENCE</scope>
    <source>
        <strain evidence="2">PSN293</strain>
    </source>
</reference>
<feature type="transmembrane region" description="Helical" evidence="1">
    <location>
        <begin position="225"/>
        <end position="247"/>
    </location>
</feature>
<feature type="transmembrane region" description="Helical" evidence="1">
    <location>
        <begin position="449"/>
        <end position="468"/>
    </location>
</feature>
<proteinExistence type="predicted"/>
<feature type="transmembrane region" description="Helical" evidence="1">
    <location>
        <begin position="474"/>
        <end position="495"/>
    </location>
</feature>
<name>A0AAN6XZA0_9PEZI</name>
<feature type="transmembrane region" description="Helical" evidence="1">
    <location>
        <begin position="549"/>
        <end position="565"/>
    </location>
</feature>
<evidence type="ECO:0008006" key="4">
    <source>
        <dbReference type="Google" id="ProtNLM"/>
    </source>
</evidence>
<dbReference type="Proteomes" id="UP001301769">
    <property type="component" value="Unassembled WGS sequence"/>
</dbReference>
<keyword evidence="1" id="KW-1133">Transmembrane helix</keyword>
<sequence>MSEHSQHVFSRVVSRIGGRVSLVVQTLLPFSLFGMVTGASTGNTDNPDSVFMNTTYIPRPSDDPAVISDVRHIIDLFDFDNYRQVGNAIRSGNREECFGNLSIVLGSLGPITAASGGGSSGALTLLPTAGALIGTPAKELWILYKLVPIAGVLSMLLSLGGNIVPNTTDEYEHDGYNYGGLIGTADGVNDELSHRLSLKNVNADTFAEVVKARAENRLGSSKRSVTAIGIMAQLFWISMVIFACWFTETGAVVVWWCQAWGWMLFWYVMVAGSSLLENVALVPFTKQWTIRVSKAPSHVEISADAPSVFSLTGGEDNQDSSPATFMTMNSAAPLNRQGPLLTKTNGALAVDSDDIELGPVPTIRPFTRRETDKSARSVVEEYRNYTPHFTRQRSNFLSTLDKHGFNTTGQAAYIDGNSPWSANRNSFLVILSVSGVSHGHAALRVVSKAVSVGCFAAGTATFASASLITISVALTALCLILGAGVFGRVASLWMVSEMMKENPVLHKVVHGEAEADKFISKMLATDGLIFETMGHVFINGRCVRRYNRWFNWATIFGILASPYRVDKMMMPGN</sequence>
<evidence type="ECO:0000313" key="3">
    <source>
        <dbReference type="Proteomes" id="UP001301769"/>
    </source>
</evidence>
<comment type="caution">
    <text evidence="2">The sequence shown here is derived from an EMBL/GenBank/DDBJ whole genome shotgun (WGS) entry which is preliminary data.</text>
</comment>
<evidence type="ECO:0000313" key="2">
    <source>
        <dbReference type="EMBL" id="KAK4208340.1"/>
    </source>
</evidence>
<gene>
    <name evidence="2" type="ORF">QBC37DRAFT_405388</name>
</gene>
<keyword evidence="1" id="KW-0472">Membrane</keyword>
<organism evidence="2 3">
    <name type="scientific">Rhypophila decipiens</name>
    <dbReference type="NCBI Taxonomy" id="261697"/>
    <lineage>
        <taxon>Eukaryota</taxon>
        <taxon>Fungi</taxon>
        <taxon>Dikarya</taxon>
        <taxon>Ascomycota</taxon>
        <taxon>Pezizomycotina</taxon>
        <taxon>Sordariomycetes</taxon>
        <taxon>Sordariomycetidae</taxon>
        <taxon>Sordariales</taxon>
        <taxon>Naviculisporaceae</taxon>
        <taxon>Rhypophila</taxon>
    </lineage>
</organism>
<keyword evidence="3" id="KW-1185">Reference proteome</keyword>
<reference evidence="2" key="2">
    <citation type="submission" date="2023-05" db="EMBL/GenBank/DDBJ databases">
        <authorList>
            <consortium name="Lawrence Berkeley National Laboratory"/>
            <person name="Steindorff A."/>
            <person name="Hensen N."/>
            <person name="Bonometti L."/>
            <person name="Westerberg I."/>
            <person name="Brannstrom I.O."/>
            <person name="Guillou S."/>
            <person name="Cros-Aarteil S."/>
            <person name="Calhoun S."/>
            <person name="Haridas S."/>
            <person name="Kuo A."/>
            <person name="Mondo S."/>
            <person name="Pangilinan J."/>
            <person name="Riley R."/>
            <person name="Labutti K."/>
            <person name="Andreopoulos B."/>
            <person name="Lipzen A."/>
            <person name="Chen C."/>
            <person name="Yanf M."/>
            <person name="Daum C."/>
            <person name="Ng V."/>
            <person name="Clum A."/>
            <person name="Ohm R."/>
            <person name="Martin F."/>
            <person name="Silar P."/>
            <person name="Natvig D."/>
            <person name="Lalanne C."/>
            <person name="Gautier V."/>
            <person name="Ament-Velasquez S.L."/>
            <person name="Kruys A."/>
            <person name="Hutchinson M.I."/>
            <person name="Powell A.J."/>
            <person name="Barry K."/>
            <person name="Miller A.N."/>
            <person name="Grigoriev I.V."/>
            <person name="Debuchy R."/>
            <person name="Gladieux P."/>
            <person name="Thoren M.H."/>
            <person name="Johannesson H."/>
        </authorList>
    </citation>
    <scope>NUCLEOTIDE SEQUENCE</scope>
    <source>
        <strain evidence="2">PSN293</strain>
    </source>
</reference>
<feature type="transmembrane region" description="Helical" evidence="1">
    <location>
        <begin position="259"/>
        <end position="284"/>
    </location>
</feature>